<dbReference type="Gene3D" id="3.40.50.1000">
    <property type="entry name" value="HAD superfamily/HAD-like"/>
    <property type="match status" value="1"/>
</dbReference>
<dbReference type="InterPro" id="IPR023214">
    <property type="entry name" value="HAD_sf"/>
</dbReference>
<dbReference type="SFLD" id="SFLDS00003">
    <property type="entry name" value="Haloacid_Dehalogenase"/>
    <property type="match status" value="1"/>
</dbReference>
<dbReference type="Proteomes" id="UP001205861">
    <property type="component" value="Unassembled WGS sequence"/>
</dbReference>
<protein>
    <submittedName>
        <fullName evidence="1">HAD-IA family hydrolase</fullName>
    </submittedName>
</protein>
<dbReference type="InterPro" id="IPR041492">
    <property type="entry name" value="HAD_2"/>
</dbReference>
<evidence type="ECO:0000313" key="2">
    <source>
        <dbReference type="Proteomes" id="UP001205861"/>
    </source>
</evidence>
<reference evidence="1 2" key="1">
    <citation type="submission" date="2022-08" db="EMBL/GenBank/DDBJ databases">
        <title>Reclassification of Massilia species as members of the genera Telluria, Duganella, Pseudoduganella, Mokoshia gen. nov. and Zemynaea gen. nov. using orthogonal and non-orthogonal genome-based approaches.</title>
        <authorList>
            <person name="Bowman J.P."/>
        </authorList>
    </citation>
    <scope>NUCLEOTIDE SEQUENCE [LARGE SCALE GENOMIC DNA]</scope>
    <source>
        <strain evidence="1 2">JCM 31607</strain>
    </source>
</reference>
<sequence length="219" mass="24088">MPRQKFDLIVFDWDGTLMDSTATIVKCIQSAAKDIGVKPPSDQAASQVIGLRLAEAMQSVVPDIDPALYPKLVERYRYHYLTKDHELVLFDGVRDMLTDLSHAGYFLAVATGKSRVGLNRALNAVGLLSMFDATRCADETFSKPHPAMLQELTRELGQDLRRTVMIGDTTHDLLMASNAGAVGVAVEYGAHPVHQLQACKPAFSAKTVAELHQWLHENA</sequence>
<comment type="caution">
    <text evidence="1">The sequence shown here is derived from an EMBL/GenBank/DDBJ whole genome shotgun (WGS) entry which is preliminary data.</text>
</comment>
<dbReference type="InterPro" id="IPR050155">
    <property type="entry name" value="HAD-like_hydrolase_sf"/>
</dbReference>
<keyword evidence="2" id="KW-1185">Reference proteome</keyword>
<dbReference type="InterPro" id="IPR006439">
    <property type="entry name" value="HAD-SF_hydro_IA"/>
</dbReference>
<dbReference type="GO" id="GO:0016787">
    <property type="term" value="F:hydrolase activity"/>
    <property type="evidence" value="ECO:0007669"/>
    <property type="project" value="UniProtKB-KW"/>
</dbReference>
<dbReference type="Pfam" id="PF13419">
    <property type="entry name" value="HAD_2"/>
    <property type="match status" value="1"/>
</dbReference>
<dbReference type="PANTHER" id="PTHR43434">
    <property type="entry name" value="PHOSPHOGLYCOLATE PHOSPHATASE"/>
    <property type="match status" value="1"/>
</dbReference>
<organism evidence="1 2">
    <name type="scientific">Massilia solisilvae</name>
    <dbReference type="NCBI Taxonomy" id="1811225"/>
    <lineage>
        <taxon>Bacteria</taxon>
        <taxon>Pseudomonadati</taxon>
        <taxon>Pseudomonadota</taxon>
        <taxon>Betaproteobacteria</taxon>
        <taxon>Burkholderiales</taxon>
        <taxon>Oxalobacteraceae</taxon>
        <taxon>Telluria group</taxon>
        <taxon>Massilia</taxon>
    </lineage>
</organism>
<name>A0ABT2BEL9_9BURK</name>
<dbReference type="SFLD" id="SFLDG01135">
    <property type="entry name" value="C1.5.6:_HAD__Beta-PGM__Phospha"/>
    <property type="match status" value="1"/>
</dbReference>
<dbReference type="InterPro" id="IPR023198">
    <property type="entry name" value="PGP-like_dom2"/>
</dbReference>
<dbReference type="NCBIfam" id="TIGR01549">
    <property type="entry name" value="HAD-SF-IA-v1"/>
    <property type="match status" value="1"/>
</dbReference>
<keyword evidence="1" id="KW-0378">Hydrolase</keyword>
<dbReference type="InterPro" id="IPR036412">
    <property type="entry name" value="HAD-like_sf"/>
</dbReference>
<evidence type="ECO:0000313" key="1">
    <source>
        <dbReference type="EMBL" id="MCS0606969.1"/>
    </source>
</evidence>
<proteinExistence type="predicted"/>
<accession>A0ABT2BEL9</accession>
<gene>
    <name evidence="1" type="ORF">NX773_02170</name>
</gene>
<dbReference type="SUPFAM" id="SSF56784">
    <property type="entry name" value="HAD-like"/>
    <property type="match status" value="1"/>
</dbReference>
<dbReference type="RefSeq" id="WP_258854749.1">
    <property type="nucleotide sequence ID" value="NZ_JANUGV010000001.1"/>
</dbReference>
<dbReference type="Gene3D" id="1.10.150.240">
    <property type="entry name" value="Putative phosphatase, domain 2"/>
    <property type="match status" value="1"/>
</dbReference>
<dbReference type="EMBL" id="JANUGV010000001">
    <property type="protein sequence ID" value="MCS0606969.1"/>
    <property type="molecule type" value="Genomic_DNA"/>
</dbReference>
<dbReference type="SFLD" id="SFLDG01129">
    <property type="entry name" value="C1.5:_HAD__Beta-PGM__Phosphata"/>
    <property type="match status" value="1"/>
</dbReference>
<dbReference type="PANTHER" id="PTHR43434:SF24">
    <property type="entry name" value="HYDROLASE-RELATED"/>
    <property type="match status" value="1"/>
</dbReference>